<accession>A0A370HM63</accession>
<dbReference type="InterPro" id="IPR012347">
    <property type="entry name" value="Ferritin-like"/>
</dbReference>
<proteinExistence type="predicted"/>
<dbReference type="PANTHER" id="PTHR38593">
    <property type="entry name" value="BLR2558 PROTEIN"/>
    <property type="match status" value="1"/>
</dbReference>
<gene>
    <name evidence="3" type="ORF">DES45_104176</name>
</gene>
<feature type="domain" description="DUF4142" evidence="2">
    <location>
        <begin position="136"/>
        <end position="216"/>
    </location>
</feature>
<feature type="domain" description="DUF4142" evidence="2">
    <location>
        <begin position="26"/>
        <end position="74"/>
    </location>
</feature>
<evidence type="ECO:0000313" key="3">
    <source>
        <dbReference type="EMBL" id="RDI59265.1"/>
    </source>
</evidence>
<reference evidence="3 4" key="1">
    <citation type="submission" date="2018-07" db="EMBL/GenBank/DDBJ databases">
        <title>Genomic Encyclopedia of Type Strains, Phase IV (KMG-IV): sequencing the most valuable type-strain genomes for metagenomic binning, comparative biology and taxonomic classification.</title>
        <authorList>
            <person name="Goeker M."/>
        </authorList>
    </citation>
    <scope>NUCLEOTIDE SEQUENCE [LARGE SCALE GENOMIC DNA]</scope>
    <source>
        <strain evidence="3 4">DSM 14364</strain>
    </source>
</reference>
<dbReference type="RefSeq" id="WP_114770158.1">
    <property type="nucleotide sequence ID" value="NZ_QQBB01000004.1"/>
</dbReference>
<evidence type="ECO:0000256" key="1">
    <source>
        <dbReference type="SAM" id="SignalP"/>
    </source>
</evidence>
<dbReference type="EMBL" id="QQBB01000004">
    <property type="protein sequence ID" value="RDI59265.1"/>
    <property type="molecule type" value="Genomic_DNA"/>
</dbReference>
<keyword evidence="1" id="KW-0732">Signal</keyword>
<comment type="caution">
    <text evidence="3">The sequence shown here is derived from an EMBL/GenBank/DDBJ whole genome shotgun (WGS) entry which is preliminary data.</text>
</comment>
<feature type="signal peptide" evidence="1">
    <location>
        <begin position="1"/>
        <end position="20"/>
    </location>
</feature>
<keyword evidence="4" id="KW-1185">Reference proteome</keyword>
<dbReference type="Pfam" id="PF13628">
    <property type="entry name" value="DUF4142"/>
    <property type="match status" value="2"/>
</dbReference>
<sequence>MKKYLAFAALAVSMSAPAVAQTMDSQTYRTMAMQSDAFEIASSRLALERSRNPAVRAYAQQMIRDHSMTSEALNGGRAVYSATGEMVPGAVSGTLAGAGIGALVGGPVGAAVGAGIGATAGATAGAARDVQATGAISTMQLPVQLDPEKSAMLNQLASTSGPQFDRLYGQAQRMGHQQALALHQSYAQAGTDPALRQFAASVVPHIEHHAMEARRLPGATAPRRR</sequence>
<dbReference type="InterPro" id="IPR025419">
    <property type="entry name" value="DUF4142"/>
</dbReference>
<organism evidence="3 4">
    <name type="scientific">Microvirga subterranea</name>
    <dbReference type="NCBI Taxonomy" id="186651"/>
    <lineage>
        <taxon>Bacteria</taxon>
        <taxon>Pseudomonadati</taxon>
        <taxon>Pseudomonadota</taxon>
        <taxon>Alphaproteobacteria</taxon>
        <taxon>Hyphomicrobiales</taxon>
        <taxon>Methylobacteriaceae</taxon>
        <taxon>Microvirga</taxon>
    </lineage>
</organism>
<feature type="chain" id="PRO_5016729886" evidence="1">
    <location>
        <begin position="21"/>
        <end position="225"/>
    </location>
</feature>
<evidence type="ECO:0000313" key="4">
    <source>
        <dbReference type="Proteomes" id="UP000254925"/>
    </source>
</evidence>
<dbReference type="PANTHER" id="PTHR38593:SF1">
    <property type="entry name" value="BLR2558 PROTEIN"/>
    <property type="match status" value="1"/>
</dbReference>
<evidence type="ECO:0000259" key="2">
    <source>
        <dbReference type="Pfam" id="PF13628"/>
    </source>
</evidence>
<name>A0A370HM63_9HYPH</name>
<dbReference type="OrthoDB" id="9101320at2"/>
<protein>
    <submittedName>
        <fullName evidence="3">Uncharacterized protein DUF4142</fullName>
    </submittedName>
</protein>
<dbReference type="Proteomes" id="UP000254925">
    <property type="component" value="Unassembled WGS sequence"/>
</dbReference>
<dbReference type="AlphaFoldDB" id="A0A370HM63"/>
<dbReference type="Gene3D" id="1.20.1260.10">
    <property type="match status" value="1"/>
</dbReference>